<gene>
    <name evidence="7" type="ORF">ACFSJ0_61730</name>
</gene>
<evidence type="ECO:0000256" key="4">
    <source>
        <dbReference type="ARBA" id="ARBA00023004"/>
    </source>
</evidence>
<keyword evidence="8" id="KW-1185">Reference proteome</keyword>
<protein>
    <submittedName>
        <fullName evidence="7">RiPP maturation radical SAM C-methyltransferase</fullName>
    </submittedName>
</protein>
<dbReference type="Proteomes" id="UP001597097">
    <property type="component" value="Unassembled WGS sequence"/>
</dbReference>
<feature type="domain" description="B12-binding" evidence="6">
    <location>
        <begin position="118"/>
        <end position="209"/>
    </location>
</feature>
<organism evidence="7 8">
    <name type="scientific">Nonomuraea guangzhouensis</name>
    <dbReference type="NCBI Taxonomy" id="1291555"/>
    <lineage>
        <taxon>Bacteria</taxon>
        <taxon>Bacillati</taxon>
        <taxon>Actinomycetota</taxon>
        <taxon>Actinomycetes</taxon>
        <taxon>Streptosporangiales</taxon>
        <taxon>Streptosporangiaceae</taxon>
        <taxon>Nonomuraea</taxon>
    </lineage>
</organism>
<dbReference type="Pfam" id="PF02310">
    <property type="entry name" value="B12-binding"/>
    <property type="match status" value="1"/>
</dbReference>
<accession>A0ABW4GYT9</accession>
<sequence>MHIVLVDMPWSSIDAPSLSLGVLKRRVLDVFPDDEVDVIHANLDYIDWVHAHVGFTFEEYDTFVSSYFSGHSEWIFSAALNERPRWKVAEYAEFLGGSVPERMLAKATELHELAPLFIEETADRIAAMKPDVVGFTATFAQNAAALAAAREVKKRAPDSVTVFGGPNCEGPQGAAMHRNFPYVDFIVRGEGELVFPQLLTAIRARAGTGTGTGAAGDVSGIAGLCWRGPDGESVTNRVEARPLPPEALVPPDFGDYFEQHARSVAGTWVEPRLTVEGSRGCWWGEKHHCTFCGLNGSLMQFRSKDPGRFVDEILTLVERHRVLDVWVTDNILDMTYLSSMAPRLQESGYDLRIGYEIKSNLRRDQLETLRAAGIDYVQPGVENLSSRVLTLMDKGVSGCLNVRLLRDSETVGINLNWNYLYGFPGESEADYDSVIDQVPALHHLMPPSNATRLKVERFSPYFDRPELGFGELRPAAQYRHIYDLPESELADLVYVFDSPRRGIDAGCLDRLREAVADWKDAYSRSRLTHCDLGDHIVLVDTRPGFSWHLLDLTEPLEVTVFRLLDTPHSPAGLTRKAAARHDGVTEGVIDELLARWRTLGLIFCDAGQAVHVAPAVANQDLMRLDGENLSRGEPLVPALAAMPASAAAVPVSAAVSVGTSR</sequence>
<evidence type="ECO:0000259" key="6">
    <source>
        <dbReference type="PROSITE" id="PS51332"/>
    </source>
</evidence>
<dbReference type="SFLD" id="SFLDS00029">
    <property type="entry name" value="Radical_SAM"/>
    <property type="match status" value="1"/>
</dbReference>
<evidence type="ECO:0000256" key="1">
    <source>
        <dbReference type="ARBA" id="ARBA00001966"/>
    </source>
</evidence>
<dbReference type="SFLD" id="SFLDG01082">
    <property type="entry name" value="B12-binding_domain_containing"/>
    <property type="match status" value="1"/>
</dbReference>
<dbReference type="InterPro" id="IPR051198">
    <property type="entry name" value="BchE-like"/>
</dbReference>
<dbReference type="EMBL" id="JBHUCM010000078">
    <property type="protein sequence ID" value="MFD1547554.1"/>
    <property type="molecule type" value="Genomic_DNA"/>
</dbReference>
<name>A0ABW4GYT9_9ACTN</name>
<comment type="caution">
    <text evidence="7">The sequence shown here is derived from an EMBL/GenBank/DDBJ whole genome shotgun (WGS) entry which is preliminary data.</text>
</comment>
<dbReference type="SMART" id="SM00729">
    <property type="entry name" value="Elp3"/>
    <property type="match status" value="1"/>
</dbReference>
<dbReference type="SFLD" id="SFLDF00324">
    <property type="entry name" value="bacteriocin_maturation"/>
    <property type="match status" value="1"/>
</dbReference>
<proteinExistence type="predicted"/>
<evidence type="ECO:0000256" key="3">
    <source>
        <dbReference type="ARBA" id="ARBA00022723"/>
    </source>
</evidence>
<dbReference type="InterPro" id="IPR006638">
    <property type="entry name" value="Elp3/MiaA/NifB-like_rSAM"/>
</dbReference>
<comment type="cofactor">
    <cofactor evidence="1">
        <name>[4Fe-4S] cluster</name>
        <dbReference type="ChEBI" id="CHEBI:49883"/>
    </cofactor>
</comment>
<keyword evidence="4" id="KW-0408">Iron</keyword>
<dbReference type="NCBIfam" id="TIGR03975">
    <property type="entry name" value="rSAM_ocin_1"/>
    <property type="match status" value="1"/>
</dbReference>
<keyword evidence="5" id="KW-0411">Iron-sulfur</keyword>
<dbReference type="InterPro" id="IPR007197">
    <property type="entry name" value="rSAM"/>
</dbReference>
<dbReference type="Pfam" id="PF04055">
    <property type="entry name" value="Radical_SAM"/>
    <property type="match status" value="1"/>
</dbReference>
<dbReference type="InterPro" id="IPR023984">
    <property type="entry name" value="rSAM_ocin_1"/>
</dbReference>
<dbReference type="RefSeq" id="WP_219537070.1">
    <property type="nucleotide sequence ID" value="NZ_JAHKRM010000034.1"/>
</dbReference>
<dbReference type="PANTHER" id="PTHR43409:SF7">
    <property type="entry name" value="BLL1977 PROTEIN"/>
    <property type="match status" value="1"/>
</dbReference>
<dbReference type="InterPro" id="IPR006158">
    <property type="entry name" value="Cobalamin-bd"/>
</dbReference>
<keyword evidence="2" id="KW-0949">S-adenosyl-L-methionine</keyword>
<evidence type="ECO:0000313" key="7">
    <source>
        <dbReference type="EMBL" id="MFD1547554.1"/>
    </source>
</evidence>
<keyword evidence="3" id="KW-0479">Metal-binding</keyword>
<dbReference type="PROSITE" id="PS51332">
    <property type="entry name" value="B12_BINDING"/>
    <property type="match status" value="1"/>
</dbReference>
<evidence type="ECO:0000256" key="5">
    <source>
        <dbReference type="ARBA" id="ARBA00023014"/>
    </source>
</evidence>
<reference evidence="8" key="1">
    <citation type="journal article" date="2019" name="Int. J. Syst. Evol. Microbiol.">
        <title>The Global Catalogue of Microorganisms (GCM) 10K type strain sequencing project: providing services to taxonomists for standard genome sequencing and annotation.</title>
        <authorList>
            <consortium name="The Broad Institute Genomics Platform"/>
            <consortium name="The Broad Institute Genome Sequencing Center for Infectious Disease"/>
            <person name="Wu L."/>
            <person name="Ma J."/>
        </authorList>
    </citation>
    <scope>NUCLEOTIDE SEQUENCE [LARGE SCALE GENOMIC DNA]</scope>
    <source>
        <strain evidence="8">CGMCC 1.15399</strain>
    </source>
</reference>
<evidence type="ECO:0000256" key="2">
    <source>
        <dbReference type="ARBA" id="ARBA00022691"/>
    </source>
</evidence>
<dbReference type="PANTHER" id="PTHR43409">
    <property type="entry name" value="ANAEROBIC MAGNESIUM-PROTOPORPHYRIN IX MONOMETHYL ESTER CYCLASE-RELATED"/>
    <property type="match status" value="1"/>
</dbReference>
<evidence type="ECO:0000313" key="8">
    <source>
        <dbReference type="Proteomes" id="UP001597097"/>
    </source>
</evidence>